<evidence type="ECO:0000313" key="1">
    <source>
        <dbReference type="EMBL" id="KAJ8420334.1"/>
    </source>
</evidence>
<keyword evidence="3" id="KW-1185">Reference proteome</keyword>
<organism evidence="1 3">
    <name type="scientific">Carnegiea gigantea</name>
    <dbReference type="NCBI Taxonomy" id="171969"/>
    <lineage>
        <taxon>Eukaryota</taxon>
        <taxon>Viridiplantae</taxon>
        <taxon>Streptophyta</taxon>
        <taxon>Embryophyta</taxon>
        <taxon>Tracheophyta</taxon>
        <taxon>Spermatophyta</taxon>
        <taxon>Magnoliopsida</taxon>
        <taxon>eudicotyledons</taxon>
        <taxon>Gunneridae</taxon>
        <taxon>Pentapetalae</taxon>
        <taxon>Caryophyllales</taxon>
        <taxon>Cactineae</taxon>
        <taxon>Cactaceae</taxon>
        <taxon>Cactoideae</taxon>
        <taxon>Echinocereeae</taxon>
        <taxon>Carnegiea</taxon>
    </lineage>
</organism>
<gene>
    <name evidence="1" type="ORF">Cgig2_003102</name>
    <name evidence="2" type="ORF">Cgig2_014159</name>
</gene>
<proteinExistence type="predicted"/>
<dbReference type="OrthoDB" id="1750276at2759"/>
<dbReference type="AlphaFoldDB" id="A0A9Q1JFW1"/>
<dbReference type="Proteomes" id="UP001153076">
    <property type="component" value="Unassembled WGS sequence"/>
</dbReference>
<evidence type="ECO:0000313" key="2">
    <source>
        <dbReference type="EMBL" id="KAJ8429879.1"/>
    </source>
</evidence>
<comment type="caution">
    <text evidence="1">The sequence shown here is derived from an EMBL/GenBank/DDBJ whole genome shotgun (WGS) entry which is preliminary data.</text>
</comment>
<reference evidence="1" key="1">
    <citation type="submission" date="2022-04" db="EMBL/GenBank/DDBJ databases">
        <title>Carnegiea gigantea Genome sequencing and assembly v2.</title>
        <authorList>
            <person name="Copetti D."/>
            <person name="Sanderson M.J."/>
            <person name="Burquez A."/>
            <person name="Wojciechowski M.F."/>
        </authorList>
    </citation>
    <scope>NUCLEOTIDE SEQUENCE</scope>
    <source>
        <strain evidence="1">SGP5-SGP5p</strain>
        <tissue evidence="1">Aerial part</tissue>
    </source>
</reference>
<dbReference type="PANTHER" id="PTHR33240">
    <property type="entry name" value="OS08G0508500 PROTEIN"/>
    <property type="match status" value="1"/>
</dbReference>
<protein>
    <submittedName>
        <fullName evidence="1">Uncharacterized protein</fullName>
    </submittedName>
</protein>
<accession>A0A9Q1JFW1</accession>
<name>A0A9Q1JFW1_9CARY</name>
<dbReference type="EMBL" id="JAKOGI010003551">
    <property type="protein sequence ID" value="KAJ8420334.1"/>
    <property type="molecule type" value="Genomic_DNA"/>
</dbReference>
<dbReference type="PANTHER" id="PTHR33240:SF17">
    <property type="entry name" value="EUKARYOTIC PEPTIDE CHAIN RELEASE FACTOR GTP-BINDING SUBUNIT-LIKE"/>
    <property type="match status" value="1"/>
</dbReference>
<dbReference type="EMBL" id="JAKOGI010000849">
    <property type="protein sequence ID" value="KAJ8429879.1"/>
    <property type="molecule type" value="Genomic_DNA"/>
</dbReference>
<sequence length="159" mass="17680">MTTGELKAFIGPYMKFDSEDMYPLQTHDNDALVIHLKIATAIVRRILVNTRSSTDIITPECLKKLQYTENNVEAVETPVVGVLGARHKNPHKRDISTEQDGKEGGHRNMVVLSTSAEVHERPYLEPTSEVMPIPSDPSCSDWTVQVGKDLNLIIKDGIA</sequence>
<evidence type="ECO:0000313" key="3">
    <source>
        <dbReference type="Proteomes" id="UP001153076"/>
    </source>
</evidence>